<proteinExistence type="predicted"/>
<keyword evidence="3" id="KW-1185">Reference proteome</keyword>
<dbReference type="EMBL" id="ON649701">
    <property type="protein sequence ID" value="UVF62431.1"/>
    <property type="molecule type" value="Genomic_DNA"/>
</dbReference>
<reference evidence="2 3" key="1">
    <citation type="submission" date="2022-05" db="EMBL/GenBank/DDBJ databases">
        <title>Diverse viruses of marine archaea discovered using metagenomics.</title>
        <authorList>
            <person name="Zhou Y."/>
        </authorList>
    </citation>
    <scope>NUCLEOTIDE SEQUENCE [LARGE SCALE GENOMIC DNA]</scope>
    <source>
        <strain evidence="2">YSH_922147</strain>
    </source>
</reference>
<evidence type="ECO:0000256" key="1">
    <source>
        <dbReference type="SAM" id="MobiDB-lite"/>
    </source>
</evidence>
<feature type="region of interest" description="Disordered" evidence="1">
    <location>
        <begin position="1"/>
        <end position="56"/>
    </location>
</feature>
<accession>A0A976UAR0</accession>
<sequence length="98" mass="11547">MVEQRGSGRKDTGRTDKYSDETPKKDFADYRKDYPNDNKEPRKSKEKDPVKSVGKKSIEVRKQELVAHLQTFQETFNSVQFNMWKEKAEHLLNQINIS</sequence>
<dbReference type="KEGG" id="vg:80544982"/>
<evidence type="ECO:0000313" key="3">
    <source>
        <dbReference type="Proteomes" id="UP001156973"/>
    </source>
</evidence>
<evidence type="ECO:0000313" key="2">
    <source>
        <dbReference type="EMBL" id="UVF62431.1"/>
    </source>
</evidence>
<name>A0A976UAR0_9CAUD</name>
<dbReference type="Proteomes" id="UP001156973">
    <property type="component" value="Segment"/>
</dbReference>
<protein>
    <submittedName>
        <fullName evidence="2">Uncharacterized protein</fullName>
    </submittedName>
</protein>
<organism evidence="2 3">
    <name type="scientific">Nitrososphaeria virus YSH_922147</name>
    <dbReference type="NCBI Taxonomy" id="3071323"/>
    <lineage>
        <taxon>Viruses</taxon>
        <taxon>Duplodnaviria</taxon>
        <taxon>Heunggongvirae</taxon>
        <taxon>Uroviricota</taxon>
        <taxon>Caudoviricetes</taxon>
        <taxon>Juravirales</taxon>
        <taxon>Yangangviridae</taxon>
        <taxon>Mathaucavirus</taxon>
        <taxon>Mathaucavirus yangshanense</taxon>
    </lineage>
</organism>